<evidence type="ECO:0000256" key="2">
    <source>
        <dbReference type="SAM" id="SignalP"/>
    </source>
</evidence>
<gene>
    <name evidence="4" type="ORF">SAMN04487818_104520</name>
</gene>
<dbReference type="EMBL" id="FOGI01000004">
    <property type="protein sequence ID" value="SER66118.1"/>
    <property type="molecule type" value="Genomic_DNA"/>
</dbReference>
<evidence type="ECO:0000256" key="1">
    <source>
        <dbReference type="SAM" id="MobiDB-lite"/>
    </source>
</evidence>
<dbReference type="Pfam" id="PF14040">
    <property type="entry name" value="DNase_NucA_NucB"/>
    <property type="match status" value="1"/>
</dbReference>
<evidence type="ECO:0000259" key="3">
    <source>
        <dbReference type="Pfam" id="PF14040"/>
    </source>
</evidence>
<proteinExistence type="predicted"/>
<organism evidence="4 5">
    <name type="scientific">Actinokineospora terrae</name>
    <dbReference type="NCBI Taxonomy" id="155974"/>
    <lineage>
        <taxon>Bacteria</taxon>
        <taxon>Bacillati</taxon>
        <taxon>Actinomycetota</taxon>
        <taxon>Actinomycetes</taxon>
        <taxon>Pseudonocardiales</taxon>
        <taxon>Pseudonocardiaceae</taxon>
        <taxon>Actinokineospora</taxon>
    </lineage>
</organism>
<protein>
    <submittedName>
        <fullName evidence="4">Deoxyribonuclease NucA/NucB</fullName>
    </submittedName>
</protein>
<feature type="domain" description="Deoxyribonuclease NucA/NucB" evidence="3">
    <location>
        <begin position="391"/>
        <end position="466"/>
    </location>
</feature>
<dbReference type="InterPro" id="IPR006311">
    <property type="entry name" value="TAT_signal"/>
</dbReference>
<name>A0A1H9R082_9PSEU</name>
<keyword evidence="5" id="KW-1185">Reference proteome</keyword>
<dbReference type="PROSITE" id="PS51318">
    <property type="entry name" value="TAT"/>
    <property type="match status" value="1"/>
</dbReference>
<accession>A0A1H9R082</accession>
<evidence type="ECO:0000313" key="5">
    <source>
        <dbReference type="Proteomes" id="UP000199051"/>
    </source>
</evidence>
<feature type="region of interest" description="Disordered" evidence="1">
    <location>
        <begin position="37"/>
        <end position="70"/>
    </location>
</feature>
<keyword evidence="2" id="KW-0732">Signal</keyword>
<dbReference type="AlphaFoldDB" id="A0A1H9R082"/>
<dbReference type="STRING" id="155974.SAMN04487818_104520"/>
<reference evidence="5" key="1">
    <citation type="submission" date="2016-10" db="EMBL/GenBank/DDBJ databases">
        <authorList>
            <person name="Varghese N."/>
            <person name="Submissions S."/>
        </authorList>
    </citation>
    <scope>NUCLEOTIDE SEQUENCE [LARGE SCALE GENOMIC DNA]</scope>
    <source>
        <strain evidence="5">DSM 44260</strain>
    </source>
</reference>
<dbReference type="Proteomes" id="UP000199051">
    <property type="component" value="Unassembled WGS sequence"/>
</dbReference>
<feature type="signal peptide" evidence="2">
    <location>
        <begin position="1"/>
        <end position="27"/>
    </location>
</feature>
<feature type="chain" id="PRO_5039670547" evidence="2">
    <location>
        <begin position="28"/>
        <end position="483"/>
    </location>
</feature>
<evidence type="ECO:0000313" key="4">
    <source>
        <dbReference type="EMBL" id="SER66118.1"/>
    </source>
</evidence>
<sequence>MRIAQARTHRRSLLTFLAVLIASSSLAGIPATAAAEPAAPATEPGHLGHAYQPSGGSLTGFGLPPKPPAKLDARLDPAQARKRSRDRALATKQFSYRDTSAVPLDQSGALVPSSQTDAVPITAATPPQVGRECLQQPGVFGEAGRVHNRFVWCQRYITGNIYERLVEGRPVEVGRSYFTFEAVGIGSPNSRDIKVYFRNVPGSVRYTGWSLIERYTVAPYLNWAVLPDCTQTDQYCFASDGATAHSFQTWDSNNPWVDWTISSNAKGADPADPDKVLYHDWHWHGEGSGGDFVYTPALSQDYGLRCDSADYFSLFGFRYPAACIFNDVVPHLQYDVGDSRVTTVAQHIRDAQDRPDTTYPTEDHAKLIPGKFTGNREAPGLHRVPGDGSIKADNTRLKDAACLRTPPYENTGLPVPPVSGVEDCDEYPFATTEEGAANYFYDFSVRALPRAQNRSAGGLLNWYYFRDRVLYYQNDEFYTEIRP</sequence>
<dbReference type="InterPro" id="IPR029476">
    <property type="entry name" value="DNase_NucA_NucB"/>
</dbReference>